<sequence length="63" mass="7591">MEEKLDNLELKFAQRALEFQNFVSDKQLDDRNTEKYREVVDVIEQELKKITGVDDKLYIEIKQ</sequence>
<organism evidence="1">
    <name type="scientific">uncultured Sulfurovum sp</name>
    <dbReference type="NCBI Taxonomy" id="269237"/>
    <lineage>
        <taxon>Bacteria</taxon>
        <taxon>Pseudomonadati</taxon>
        <taxon>Campylobacterota</taxon>
        <taxon>Epsilonproteobacteria</taxon>
        <taxon>Campylobacterales</taxon>
        <taxon>Sulfurovaceae</taxon>
        <taxon>Sulfurovum</taxon>
        <taxon>environmental samples</taxon>
    </lineage>
</organism>
<reference evidence="1" key="1">
    <citation type="submission" date="2020-01" db="EMBL/GenBank/DDBJ databases">
        <authorList>
            <person name="Meier V. D."/>
            <person name="Meier V D."/>
        </authorList>
    </citation>
    <scope>NUCLEOTIDE SEQUENCE</scope>
    <source>
        <strain evidence="1">HLG_WM_MAG_01</strain>
    </source>
</reference>
<name>A0A6S6U8K7_9BACT</name>
<dbReference type="EMBL" id="CACVAS010000132">
    <property type="protein sequence ID" value="CAA6825620.1"/>
    <property type="molecule type" value="Genomic_DNA"/>
</dbReference>
<gene>
    <name evidence="1" type="ORF">HELGO_WM56344</name>
</gene>
<proteinExistence type="predicted"/>
<evidence type="ECO:0000313" key="1">
    <source>
        <dbReference type="EMBL" id="CAA6825620.1"/>
    </source>
</evidence>
<dbReference type="AlphaFoldDB" id="A0A6S6U8K7"/>
<feature type="non-terminal residue" evidence="1">
    <location>
        <position position="63"/>
    </location>
</feature>
<accession>A0A6S6U8K7</accession>
<protein>
    <submittedName>
        <fullName evidence="1">Uncharacterized protein</fullName>
    </submittedName>
</protein>